<dbReference type="PANTHER" id="PTHR42850:SF4">
    <property type="entry name" value="ZINC-DEPENDENT ENDOPOLYPHOSPHATASE"/>
    <property type="match status" value="1"/>
</dbReference>
<sequence length="221" mass="25036">MATWAIGDLHGHYAHLKQLLEFMPLAPEDTIVLLGDVIDRGPDSAAVLRKIHELKKAYPVIFLRGNHEAMLLQARRNREHLPFWVECGGGATLDSYRAKSFDDIPDEDWRLFESSLLYHETDDTIFVHANLDPNLEMSDQSESDLLWRFYDGPIRHVSGKLVVCGHTTQASGLPAFDKCSTCIDTLPESGEGWLTAVNCEQKSFWQVDHLGNRRNDSFLSL</sequence>
<dbReference type="InterPro" id="IPR029052">
    <property type="entry name" value="Metallo-depent_PP-like"/>
</dbReference>
<dbReference type="PRINTS" id="PR00114">
    <property type="entry name" value="STPHPHTASE"/>
</dbReference>
<evidence type="ECO:0000313" key="2">
    <source>
        <dbReference type="EMBL" id="MDQ8195114.1"/>
    </source>
</evidence>
<evidence type="ECO:0000259" key="1">
    <source>
        <dbReference type="Pfam" id="PF00149"/>
    </source>
</evidence>
<dbReference type="GO" id="GO:0016787">
    <property type="term" value="F:hydrolase activity"/>
    <property type="evidence" value="ECO:0007669"/>
    <property type="project" value="UniProtKB-KW"/>
</dbReference>
<dbReference type="EC" id="3.1.-.-" evidence="2"/>
<evidence type="ECO:0000313" key="3">
    <source>
        <dbReference type="Proteomes" id="UP001243717"/>
    </source>
</evidence>
<dbReference type="CDD" id="cd00144">
    <property type="entry name" value="MPP_PPP_family"/>
    <property type="match status" value="1"/>
</dbReference>
<reference evidence="2 3" key="1">
    <citation type="submission" date="2023-04" db="EMBL/GenBank/DDBJ databases">
        <title>A novel bacteria isolated from coastal sediment.</title>
        <authorList>
            <person name="Liu X.-J."/>
            <person name="Du Z.-J."/>
        </authorList>
    </citation>
    <scope>NUCLEOTIDE SEQUENCE [LARGE SCALE GENOMIC DNA]</scope>
    <source>
        <strain evidence="2 3">SDUM461004</strain>
    </source>
</reference>
<dbReference type="EMBL" id="JARXIC010000018">
    <property type="protein sequence ID" value="MDQ8195114.1"/>
    <property type="molecule type" value="Genomic_DNA"/>
</dbReference>
<dbReference type="Pfam" id="PF00149">
    <property type="entry name" value="Metallophos"/>
    <property type="match status" value="1"/>
</dbReference>
<organism evidence="2 3">
    <name type="scientific">Thalassobacterium sedimentorum</name>
    <dbReference type="NCBI Taxonomy" id="3041258"/>
    <lineage>
        <taxon>Bacteria</taxon>
        <taxon>Pseudomonadati</taxon>
        <taxon>Verrucomicrobiota</taxon>
        <taxon>Opitutia</taxon>
        <taxon>Puniceicoccales</taxon>
        <taxon>Coraliomargaritaceae</taxon>
        <taxon>Thalassobacterium</taxon>
    </lineage>
</organism>
<dbReference type="InterPro" id="IPR006186">
    <property type="entry name" value="Ser/Thr-sp_prot-phosphatase"/>
</dbReference>
<gene>
    <name evidence="2" type="ORF">QEH59_11805</name>
</gene>
<keyword evidence="3" id="KW-1185">Reference proteome</keyword>
<dbReference type="InterPro" id="IPR050126">
    <property type="entry name" value="Ap4A_hydrolase"/>
</dbReference>
<dbReference type="PANTHER" id="PTHR42850">
    <property type="entry name" value="METALLOPHOSPHOESTERASE"/>
    <property type="match status" value="1"/>
</dbReference>
<proteinExistence type="predicted"/>
<dbReference type="Proteomes" id="UP001243717">
    <property type="component" value="Unassembled WGS sequence"/>
</dbReference>
<dbReference type="SUPFAM" id="SSF56300">
    <property type="entry name" value="Metallo-dependent phosphatases"/>
    <property type="match status" value="1"/>
</dbReference>
<comment type="caution">
    <text evidence="2">The sequence shown here is derived from an EMBL/GenBank/DDBJ whole genome shotgun (WGS) entry which is preliminary data.</text>
</comment>
<name>A0ABU1AJW6_9BACT</name>
<keyword evidence="2" id="KW-0378">Hydrolase</keyword>
<dbReference type="RefSeq" id="WP_308985574.1">
    <property type="nucleotide sequence ID" value="NZ_JARXIC010000018.1"/>
</dbReference>
<dbReference type="InterPro" id="IPR004843">
    <property type="entry name" value="Calcineurin-like_PHP"/>
</dbReference>
<dbReference type="Gene3D" id="3.60.21.10">
    <property type="match status" value="1"/>
</dbReference>
<feature type="domain" description="Calcineurin-like phosphoesterase" evidence="1">
    <location>
        <begin position="3"/>
        <end position="167"/>
    </location>
</feature>
<protein>
    <submittedName>
        <fullName evidence="2">Metallophosphoesterase family protein</fullName>
        <ecNumber evidence="2">3.1.-.-</ecNumber>
    </submittedName>
</protein>
<accession>A0ABU1AJW6</accession>